<organism evidence="1 2">
    <name type="scientific">Paramecium sonneborni</name>
    <dbReference type="NCBI Taxonomy" id="65129"/>
    <lineage>
        <taxon>Eukaryota</taxon>
        <taxon>Sar</taxon>
        <taxon>Alveolata</taxon>
        <taxon>Ciliophora</taxon>
        <taxon>Intramacronucleata</taxon>
        <taxon>Oligohymenophorea</taxon>
        <taxon>Peniculida</taxon>
        <taxon>Parameciidae</taxon>
        <taxon>Paramecium</taxon>
    </lineage>
</organism>
<comment type="caution">
    <text evidence="1">The sequence shown here is derived from an EMBL/GenBank/DDBJ whole genome shotgun (WGS) entry which is preliminary data.</text>
</comment>
<proteinExistence type="predicted"/>
<keyword evidence="2" id="KW-1185">Reference proteome</keyword>
<dbReference type="Proteomes" id="UP000692954">
    <property type="component" value="Unassembled WGS sequence"/>
</dbReference>
<accession>A0A8S1RE63</accession>
<protein>
    <submittedName>
        <fullName evidence="1">Uncharacterized protein</fullName>
    </submittedName>
</protein>
<evidence type="ECO:0000313" key="1">
    <source>
        <dbReference type="EMBL" id="CAD8125614.1"/>
    </source>
</evidence>
<reference evidence="1" key="1">
    <citation type="submission" date="2021-01" db="EMBL/GenBank/DDBJ databases">
        <authorList>
            <consortium name="Genoscope - CEA"/>
            <person name="William W."/>
        </authorList>
    </citation>
    <scope>NUCLEOTIDE SEQUENCE</scope>
</reference>
<evidence type="ECO:0000313" key="2">
    <source>
        <dbReference type="Proteomes" id="UP000692954"/>
    </source>
</evidence>
<name>A0A8S1RE63_9CILI</name>
<dbReference type="EMBL" id="CAJJDN010000160">
    <property type="protein sequence ID" value="CAD8125614.1"/>
    <property type="molecule type" value="Genomic_DNA"/>
</dbReference>
<sequence length="50" mass="6067">MIHSKQEKNLKLKRTISLFVQLLTHGFQRMISSIPIIECERFQKTNYFRN</sequence>
<gene>
    <name evidence="1" type="ORF">PSON_ATCC_30995.1.T1600079</name>
</gene>
<dbReference type="AlphaFoldDB" id="A0A8S1RE63"/>